<feature type="region of interest" description="Disordered" evidence="1">
    <location>
        <begin position="27"/>
        <end position="49"/>
    </location>
</feature>
<dbReference type="EMBL" id="PGTZ01000006">
    <property type="protein sequence ID" value="PJI95009.1"/>
    <property type="molecule type" value="Genomic_DNA"/>
</dbReference>
<evidence type="ECO:0000259" key="4">
    <source>
        <dbReference type="Pfam" id="PF17479"/>
    </source>
</evidence>
<evidence type="ECO:0000313" key="6">
    <source>
        <dbReference type="Proteomes" id="UP000231586"/>
    </source>
</evidence>
<keyword evidence="2" id="KW-0732">Signal</keyword>
<name>A0A2M8WVQ5_9MICO</name>
<sequence>MPTGALTILGVLLVVAGCSAHGDPAPTATLAETAGPVVTPTPTPTPTRKPVVWPLTGMPATRVADRPALGIKVENSTDARPQTGLEQADMVWEEVVEGGITRFLAVYQSKEAERVEPVRSVRPMDPNIVAPLHGVLAFSGGQRPFVQAVGASGTQVLSMDGGSAGFLRDPTRYAPHNVYVGTKDLWAQADDDRTSPPPQQLRFAGAASEATAVEDGTPGTKAAIRMSPAYQPGWTYSTKTRTYLRDERGVPSVSTAGVRLSATNVVVLRVDVVNTTYKDPAGNPVPETEVIGSGHAIVLTGGKALSVTWSKKDQKSVLHVRAGGKDVLLAPGQTWIELVPSSTGDVTVS</sequence>
<feature type="signal peptide" evidence="2">
    <location>
        <begin position="1"/>
        <end position="20"/>
    </location>
</feature>
<accession>A0A2M8WVQ5</accession>
<dbReference type="InterPro" id="IPR035328">
    <property type="entry name" value="DUF3048_C"/>
</dbReference>
<proteinExistence type="predicted"/>
<dbReference type="Gene3D" id="3.50.90.10">
    <property type="entry name" value="YerB-like"/>
    <property type="match status" value="1"/>
</dbReference>
<comment type="caution">
    <text evidence="5">The sequence shown here is derived from an EMBL/GenBank/DDBJ whole genome shotgun (WGS) entry which is preliminary data.</text>
</comment>
<evidence type="ECO:0000313" key="5">
    <source>
        <dbReference type="EMBL" id="PJI95009.1"/>
    </source>
</evidence>
<evidence type="ECO:0000256" key="1">
    <source>
        <dbReference type="SAM" id="MobiDB-lite"/>
    </source>
</evidence>
<dbReference type="Pfam" id="PF17479">
    <property type="entry name" value="DUF3048_C"/>
    <property type="match status" value="1"/>
</dbReference>
<feature type="domain" description="DUF3048" evidence="4">
    <location>
        <begin position="224"/>
        <end position="336"/>
    </location>
</feature>
<dbReference type="Proteomes" id="UP000231586">
    <property type="component" value="Unassembled WGS sequence"/>
</dbReference>
<keyword evidence="6" id="KW-1185">Reference proteome</keyword>
<evidence type="ECO:0008006" key="7">
    <source>
        <dbReference type="Google" id="ProtNLM"/>
    </source>
</evidence>
<dbReference type="SUPFAM" id="SSF159774">
    <property type="entry name" value="YerB-like"/>
    <property type="match status" value="1"/>
</dbReference>
<feature type="domain" description="DUF3048" evidence="3">
    <location>
        <begin position="55"/>
        <end position="193"/>
    </location>
</feature>
<feature type="chain" id="PRO_5039179574" description="DUF3048 family protein" evidence="2">
    <location>
        <begin position="21"/>
        <end position="349"/>
    </location>
</feature>
<organism evidence="5 6">
    <name type="scientific">Luteimicrobium subarcticum</name>
    <dbReference type="NCBI Taxonomy" id="620910"/>
    <lineage>
        <taxon>Bacteria</taxon>
        <taxon>Bacillati</taxon>
        <taxon>Actinomycetota</taxon>
        <taxon>Actinomycetes</taxon>
        <taxon>Micrococcales</taxon>
        <taxon>Luteimicrobium</taxon>
    </lineage>
</organism>
<evidence type="ECO:0000256" key="2">
    <source>
        <dbReference type="SAM" id="SignalP"/>
    </source>
</evidence>
<dbReference type="RefSeq" id="WP_211289339.1">
    <property type="nucleotide sequence ID" value="NZ_PGTZ01000006.1"/>
</dbReference>
<dbReference type="AlphaFoldDB" id="A0A2M8WVQ5"/>
<reference evidence="5 6" key="1">
    <citation type="submission" date="2017-11" db="EMBL/GenBank/DDBJ databases">
        <title>Genomic Encyclopedia of Archaeal and Bacterial Type Strains, Phase II (KMG-II): From Individual Species to Whole Genera.</title>
        <authorList>
            <person name="Goeker M."/>
        </authorList>
    </citation>
    <scope>NUCLEOTIDE SEQUENCE [LARGE SCALE GENOMIC DNA]</scope>
    <source>
        <strain evidence="5 6">DSM 22413</strain>
    </source>
</reference>
<dbReference type="InterPro" id="IPR023158">
    <property type="entry name" value="YerB-like_sf"/>
</dbReference>
<dbReference type="Pfam" id="PF11258">
    <property type="entry name" value="DUF3048"/>
    <property type="match status" value="1"/>
</dbReference>
<dbReference type="InterPro" id="IPR021416">
    <property type="entry name" value="DUF3048_N"/>
</dbReference>
<protein>
    <recommendedName>
        <fullName evidence="7">DUF3048 family protein</fullName>
    </recommendedName>
</protein>
<evidence type="ECO:0000259" key="3">
    <source>
        <dbReference type="Pfam" id="PF11258"/>
    </source>
</evidence>
<gene>
    <name evidence="5" type="ORF">CLV34_0861</name>
</gene>